<dbReference type="GO" id="GO:0004175">
    <property type="term" value="F:endopeptidase activity"/>
    <property type="evidence" value="ECO:0007669"/>
    <property type="project" value="UniProtKB-ARBA"/>
</dbReference>
<dbReference type="eggNOG" id="COG1266">
    <property type="taxonomic scope" value="Bacteria"/>
</dbReference>
<feature type="transmembrane region" description="Helical" evidence="2">
    <location>
        <begin position="463"/>
        <end position="486"/>
    </location>
</feature>
<evidence type="ECO:0000313" key="4">
    <source>
        <dbReference type="EMBL" id="ADB32468.1"/>
    </source>
</evidence>
<dbReference type="STRING" id="479435.Kfla_3410"/>
<feature type="transmembrane region" description="Helical" evidence="2">
    <location>
        <begin position="201"/>
        <end position="229"/>
    </location>
</feature>
<keyword evidence="5" id="KW-1185">Reference proteome</keyword>
<feature type="compositionally biased region" description="Low complexity" evidence="1">
    <location>
        <begin position="158"/>
        <end position="171"/>
    </location>
</feature>
<dbReference type="GO" id="GO:0080120">
    <property type="term" value="P:CAAX-box protein maturation"/>
    <property type="evidence" value="ECO:0007669"/>
    <property type="project" value="UniProtKB-ARBA"/>
</dbReference>
<reference evidence="5" key="1">
    <citation type="submission" date="2009-09" db="EMBL/GenBank/DDBJ databases">
        <title>The complete genome of Kribbella flavida DSM 17836.</title>
        <authorList>
            <consortium name="US DOE Joint Genome Institute (JGI-PGF)"/>
            <person name="Lucas S."/>
            <person name="Copeland A."/>
            <person name="Lapidus A."/>
            <person name="Glavina del Rio T."/>
            <person name="Dalin E."/>
            <person name="Tice H."/>
            <person name="Bruce D."/>
            <person name="Goodwin L."/>
            <person name="Pitluck S."/>
            <person name="Kyrpides N."/>
            <person name="Mavromatis K."/>
            <person name="Ivanova N."/>
            <person name="Saunders E."/>
            <person name="Brettin T."/>
            <person name="Detter J.C."/>
            <person name="Han C."/>
            <person name="Larimer F."/>
            <person name="Land M."/>
            <person name="Hauser L."/>
            <person name="Markowitz V."/>
            <person name="Cheng J.-F."/>
            <person name="Hugenholtz P."/>
            <person name="Woyke T."/>
            <person name="Wu D."/>
            <person name="Pukall R."/>
            <person name="Klenk H.-P."/>
            <person name="Eisen J.A."/>
        </authorList>
    </citation>
    <scope>NUCLEOTIDE SEQUENCE [LARGE SCALE GENOMIC DNA]</scope>
    <source>
        <strain evidence="5">DSM 17836 / JCM 10339 / NBRC 14399</strain>
    </source>
</reference>
<feature type="region of interest" description="Disordered" evidence="1">
    <location>
        <begin position="1"/>
        <end position="181"/>
    </location>
</feature>
<dbReference type="KEGG" id="kfl:Kfla_3410"/>
<keyword evidence="2" id="KW-0472">Membrane</keyword>
<feature type="compositionally biased region" description="Pro residues" evidence="1">
    <location>
        <begin position="134"/>
        <end position="154"/>
    </location>
</feature>
<feature type="compositionally biased region" description="Low complexity" evidence="1">
    <location>
        <begin position="124"/>
        <end position="133"/>
    </location>
</feature>
<evidence type="ECO:0000256" key="2">
    <source>
        <dbReference type="SAM" id="Phobius"/>
    </source>
</evidence>
<feature type="compositionally biased region" description="Low complexity" evidence="1">
    <location>
        <begin position="102"/>
        <end position="115"/>
    </location>
</feature>
<reference evidence="4 5" key="2">
    <citation type="journal article" date="2010" name="Stand. Genomic Sci.">
        <title>Complete genome sequence of Kribbella flavida type strain (IFO 14399).</title>
        <authorList>
            <person name="Pukall R."/>
            <person name="Lapidus A."/>
            <person name="Glavina Del Rio T."/>
            <person name="Copeland A."/>
            <person name="Tice H."/>
            <person name="Cheng J.-F."/>
            <person name="Lucas S."/>
            <person name="Chen F."/>
            <person name="Nolan M."/>
            <person name="LaButti K."/>
            <person name="Pati A."/>
            <person name="Ivanova N."/>
            <person name="Mavrommatis K."/>
            <person name="Mikhailova N."/>
            <person name="Pitluck S."/>
            <person name="Bruce D."/>
            <person name="Goodwin L."/>
            <person name="Land M."/>
            <person name="Hauser L."/>
            <person name="Chang Y.-J."/>
            <person name="Jeffries C.D."/>
            <person name="Chen A."/>
            <person name="Palaniappan K."/>
            <person name="Chain P."/>
            <person name="Rohde M."/>
            <person name="Goeker M."/>
            <person name="Bristow J."/>
            <person name="Eisen J.A."/>
            <person name="Markowitz V."/>
            <person name="Hugenholtz P."/>
            <person name="Kyrpides N.C."/>
            <person name="Klenk H.-P."/>
            <person name="Brettin T."/>
        </authorList>
    </citation>
    <scope>NUCLEOTIDE SEQUENCE [LARGE SCALE GENOMIC DNA]</scope>
    <source>
        <strain evidence="5">DSM 17836 / JCM 10339 / NBRC 14399</strain>
    </source>
</reference>
<name>D2PL01_KRIFD</name>
<feature type="transmembrane region" description="Helical" evidence="2">
    <location>
        <begin position="384"/>
        <end position="402"/>
    </location>
</feature>
<protein>
    <submittedName>
        <fullName evidence="4">Abortive infection protein</fullName>
    </submittedName>
</protein>
<feature type="compositionally biased region" description="Basic and acidic residues" evidence="1">
    <location>
        <begin position="13"/>
        <end position="22"/>
    </location>
</feature>
<dbReference type="InterPro" id="IPR003675">
    <property type="entry name" value="Rce1/LyrA-like_dom"/>
</dbReference>
<evidence type="ECO:0000313" key="5">
    <source>
        <dbReference type="Proteomes" id="UP000007967"/>
    </source>
</evidence>
<sequence length="496" mass="52759">MEPESQAGPPNDRPQDAVRDQRIAGQPGDAETAHQAGGAGTAPGDGVPQRPTEGVAHSGYAAPPVPDGRQLPGEPGFWSPEQPPPWPGYQPAGHQLPAANHPPAGQQGWAGQQPPYGQPPNAPAPYGQQYGQPPQGPPYGPGPYGPPPGQPPYGPGQYGPAPYGPMPYGMRPPEPRHLPAPPGTPFHQLARNPKHTWWRPLVGTGVLVAIAFFLTAAVLVIWSVVHGVISGDVPDPQGDQIFPNDTENLALTLVMLAVLTPAVAFTAWVIQRRPPWSIASVLNRVRWKWLLLCCLPALGYLALSYVLGLLVEQIFPTADPIPADEGSWVGFAAFVGPAVLILLLVPFQASAEEFVFRGWLIQTVGAYAPQGEGRNGFTRIAGRVLRTPWPALVVTSVLFVSAHGYTGWAMADIFLFAMTVGWLTVRTGGLEAAIAIHTLNNLLAFLLPAATGQLDGWADQGGAPWTVLAVDIPCLAFFAVSVVWLAKRRRVAQLSA</sequence>
<feature type="domain" description="CAAX prenyl protease 2/Lysostaphin resistance protein A-like" evidence="3">
    <location>
        <begin position="337"/>
        <end position="443"/>
    </location>
</feature>
<accession>D2PL01</accession>
<keyword evidence="2" id="KW-1133">Transmembrane helix</keyword>
<dbReference type="Proteomes" id="UP000007967">
    <property type="component" value="Chromosome"/>
</dbReference>
<evidence type="ECO:0000256" key="1">
    <source>
        <dbReference type="SAM" id="MobiDB-lite"/>
    </source>
</evidence>
<proteinExistence type="predicted"/>
<feature type="transmembrane region" description="Helical" evidence="2">
    <location>
        <begin position="289"/>
        <end position="308"/>
    </location>
</feature>
<organism evidence="4 5">
    <name type="scientific">Kribbella flavida (strain DSM 17836 / JCM 10339 / NBRC 14399)</name>
    <dbReference type="NCBI Taxonomy" id="479435"/>
    <lineage>
        <taxon>Bacteria</taxon>
        <taxon>Bacillati</taxon>
        <taxon>Actinomycetota</taxon>
        <taxon>Actinomycetes</taxon>
        <taxon>Propionibacteriales</taxon>
        <taxon>Kribbellaceae</taxon>
        <taxon>Kribbella</taxon>
    </lineage>
</organism>
<dbReference type="AlphaFoldDB" id="D2PL01"/>
<feature type="transmembrane region" description="Helical" evidence="2">
    <location>
        <begin position="249"/>
        <end position="269"/>
    </location>
</feature>
<dbReference type="Pfam" id="PF02517">
    <property type="entry name" value="Rce1-like"/>
    <property type="match status" value="1"/>
</dbReference>
<evidence type="ECO:0000259" key="3">
    <source>
        <dbReference type="Pfam" id="PF02517"/>
    </source>
</evidence>
<gene>
    <name evidence="4" type="ordered locus">Kfla_3410</name>
</gene>
<feature type="transmembrane region" description="Helical" evidence="2">
    <location>
        <begin position="328"/>
        <end position="347"/>
    </location>
</feature>
<dbReference type="EMBL" id="CP001736">
    <property type="protein sequence ID" value="ADB32468.1"/>
    <property type="molecule type" value="Genomic_DNA"/>
</dbReference>
<dbReference type="HOGENOM" id="CLU_643754_0_0_11"/>
<keyword evidence="2" id="KW-0812">Transmembrane</keyword>